<dbReference type="EMBL" id="RSCD01000002">
    <property type="protein sequence ID" value="RSH94236.1"/>
    <property type="molecule type" value="Genomic_DNA"/>
</dbReference>
<dbReference type="Proteomes" id="UP000279259">
    <property type="component" value="Unassembled WGS sequence"/>
</dbReference>
<gene>
    <name evidence="3" type="ORF">EHS25_004039</name>
</gene>
<dbReference type="Pfam" id="PF20152">
    <property type="entry name" value="DUF6534"/>
    <property type="match status" value="1"/>
</dbReference>
<dbReference type="OrthoDB" id="2562493at2759"/>
<proteinExistence type="predicted"/>
<dbReference type="InterPro" id="IPR045339">
    <property type="entry name" value="DUF6534"/>
</dbReference>
<evidence type="ECO:0000313" key="3">
    <source>
        <dbReference type="EMBL" id="RSH94236.1"/>
    </source>
</evidence>
<feature type="domain" description="DUF6534" evidence="2">
    <location>
        <begin position="134"/>
        <end position="214"/>
    </location>
</feature>
<dbReference type="PANTHER" id="PTHR40465:SF1">
    <property type="entry name" value="DUF6534 DOMAIN-CONTAINING PROTEIN"/>
    <property type="match status" value="1"/>
</dbReference>
<reference evidence="3 4" key="1">
    <citation type="submission" date="2018-11" db="EMBL/GenBank/DDBJ databases">
        <title>Genome sequence of Saitozyma podzolica DSM 27192.</title>
        <authorList>
            <person name="Aliyu H."/>
            <person name="Gorte O."/>
            <person name="Ochsenreither K."/>
        </authorList>
    </citation>
    <scope>NUCLEOTIDE SEQUENCE [LARGE SCALE GENOMIC DNA]</scope>
    <source>
        <strain evidence="3 4">DSM 27192</strain>
    </source>
</reference>
<accession>A0A427YT78</accession>
<evidence type="ECO:0000313" key="4">
    <source>
        <dbReference type="Proteomes" id="UP000279259"/>
    </source>
</evidence>
<protein>
    <recommendedName>
        <fullName evidence="2">DUF6534 domain-containing protein</fullName>
    </recommendedName>
</protein>
<feature type="transmembrane region" description="Helical" evidence="1">
    <location>
        <begin position="55"/>
        <end position="77"/>
    </location>
</feature>
<sequence length="272" mass="30215">MYITFHLFVSNFGRYSPFMEMNVLNQNYIIGLCTRLPVCGFFVHRAWRLWNRNNLVLVVLGTTLLASAVGLIGARVVSPSNIALTTSADAALEVKWTIIWVSPVPSASWTRTPSLYWSVLLLTPTSSFPASSPILTTAAIVFALIRSRTGWKQTDWMIKKCAIGAIESQVPCTAVSLLYLIIFETHSHDNLRVSLMFAPITFALALLSTLNLRVSLQRQTSSEREWSNALTDENKFSLPMSPSPLTFKPARQQSLQVGSAVVPPHSPRFDSV</sequence>
<feature type="transmembrane region" description="Helical" evidence="1">
    <location>
        <begin position="194"/>
        <end position="214"/>
    </location>
</feature>
<keyword evidence="1" id="KW-0812">Transmembrane</keyword>
<evidence type="ECO:0000256" key="1">
    <source>
        <dbReference type="SAM" id="Phobius"/>
    </source>
</evidence>
<name>A0A427YT78_9TREE</name>
<keyword evidence="1" id="KW-1133">Transmembrane helix</keyword>
<feature type="transmembrane region" description="Helical" evidence="1">
    <location>
        <begin position="157"/>
        <end position="182"/>
    </location>
</feature>
<feature type="transmembrane region" description="Helical" evidence="1">
    <location>
        <begin position="115"/>
        <end position="145"/>
    </location>
</feature>
<organism evidence="3 4">
    <name type="scientific">Saitozyma podzolica</name>
    <dbReference type="NCBI Taxonomy" id="1890683"/>
    <lineage>
        <taxon>Eukaryota</taxon>
        <taxon>Fungi</taxon>
        <taxon>Dikarya</taxon>
        <taxon>Basidiomycota</taxon>
        <taxon>Agaricomycotina</taxon>
        <taxon>Tremellomycetes</taxon>
        <taxon>Tremellales</taxon>
        <taxon>Trimorphomycetaceae</taxon>
        <taxon>Saitozyma</taxon>
    </lineage>
</organism>
<keyword evidence="4" id="KW-1185">Reference proteome</keyword>
<keyword evidence="1" id="KW-0472">Membrane</keyword>
<dbReference type="AlphaFoldDB" id="A0A427YT78"/>
<comment type="caution">
    <text evidence="3">The sequence shown here is derived from an EMBL/GenBank/DDBJ whole genome shotgun (WGS) entry which is preliminary data.</text>
</comment>
<evidence type="ECO:0000259" key="2">
    <source>
        <dbReference type="Pfam" id="PF20152"/>
    </source>
</evidence>
<dbReference type="PANTHER" id="PTHR40465">
    <property type="entry name" value="CHROMOSOME 1, WHOLE GENOME SHOTGUN SEQUENCE"/>
    <property type="match status" value="1"/>
</dbReference>